<feature type="domain" description="HTH cro/C1-type" evidence="1">
    <location>
        <begin position="7"/>
        <end position="62"/>
    </location>
</feature>
<dbReference type="Gene3D" id="1.10.260.40">
    <property type="entry name" value="lambda repressor-like DNA-binding domains"/>
    <property type="match status" value="1"/>
</dbReference>
<dbReference type="CDD" id="cd00093">
    <property type="entry name" value="HTH_XRE"/>
    <property type="match status" value="1"/>
</dbReference>
<dbReference type="Pfam" id="PF13443">
    <property type="entry name" value="HTH_26"/>
    <property type="match status" value="1"/>
</dbReference>
<dbReference type="RefSeq" id="WP_347436504.1">
    <property type="nucleotide sequence ID" value="NZ_CP089291.1"/>
</dbReference>
<dbReference type="PROSITE" id="PS50943">
    <property type="entry name" value="HTH_CROC1"/>
    <property type="match status" value="1"/>
</dbReference>
<organism evidence="2 3">
    <name type="scientific">Fodinisporobacter ferrooxydans</name>
    <dbReference type="NCBI Taxonomy" id="2901836"/>
    <lineage>
        <taxon>Bacteria</taxon>
        <taxon>Bacillati</taxon>
        <taxon>Bacillota</taxon>
        <taxon>Bacilli</taxon>
        <taxon>Bacillales</taxon>
        <taxon>Alicyclobacillaceae</taxon>
        <taxon>Fodinisporobacter</taxon>
    </lineage>
</organism>
<dbReference type="InterPro" id="IPR001387">
    <property type="entry name" value="Cro/C1-type_HTH"/>
</dbReference>
<gene>
    <name evidence="2" type="ORF">LSG31_18345</name>
</gene>
<keyword evidence="3" id="KW-1185">Reference proteome</keyword>
<dbReference type="InterPro" id="IPR010982">
    <property type="entry name" value="Lambda_DNA-bd_dom_sf"/>
</dbReference>
<reference evidence="2" key="1">
    <citation type="submission" date="2021-12" db="EMBL/GenBank/DDBJ databases">
        <title>Alicyclobacillaceae gen. nov., sp. nov., isolated from chalcocite enrichment system.</title>
        <authorList>
            <person name="Jiang Z."/>
        </authorList>
    </citation>
    <scope>NUCLEOTIDE SEQUENCE</scope>
    <source>
        <strain evidence="2">MYW30-H2</strain>
    </source>
</reference>
<dbReference type="SMART" id="SM00530">
    <property type="entry name" value="HTH_XRE"/>
    <property type="match status" value="1"/>
</dbReference>
<evidence type="ECO:0000313" key="2">
    <source>
        <dbReference type="EMBL" id="UOF89813.1"/>
    </source>
</evidence>
<dbReference type="Proteomes" id="UP000830167">
    <property type="component" value="Chromosome"/>
</dbReference>
<sequence>MAIVFTLREILTERGISERQFAHRTGIREGTLYNILNNKISRLPVDVIDTICTELHIEPNDWMKVIRK</sequence>
<dbReference type="SUPFAM" id="SSF47413">
    <property type="entry name" value="lambda repressor-like DNA-binding domains"/>
    <property type="match status" value="1"/>
</dbReference>
<dbReference type="EMBL" id="CP089291">
    <property type="protein sequence ID" value="UOF89813.1"/>
    <property type="molecule type" value="Genomic_DNA"/>
</dbReference>
<protein>
    <submittedName>
        <fullName evidence="2">Helix-turn-helix transcriptional regulator</fullName>
    </submittedName>
</protein>
<proteinExistence type="predicted"/>
<evidence type="ECO:0000313" key="3">
    <source>
        <dbReference type="Proteomes" id="UP000830167"/>
    </source>
</evidence>
<name>A0ABY4CHB9_9BACL</name>
<accession>A0ABY4CHB9</accession>
<evidence type="ECO:0000259" key="1">
    <source>
        <dbReference type="PROSITE" id="PS50943"/>
    </source>
</evidence>